<evidence type="ECO:0000256" key="10">
    <source>
        <dbReference type="PIRSR" id="PIRSR630616-1"/>
    </source>
</evidence>
<evidence type="ECO:0000256" key="15">
    <source>
        <dbReference type="RuleBase" id="RU367134"/>
    </source>
</evidence>
<evidence type="ECO:0000256" key="3">
    <source>
        <dbReference type="ARBA" id="ARBA00022527"/>
    </source>
</evidence>
<dbReference type="GO" id="GO:0051233">
    <property type="term" value="C:spindle midzone"/>
    <property type="evidence" value="ECO:0007669"/>
    <property type="project" value="UniProtKB-ARBA"/>
</dbReference>
<keyword evidence="4 15" id="KW-0808">Transferase</keyword>
<protein>
    <recommendedName>
        <fullName evidence="2 15">Aurora kinase</fullName>
        <ecNumber evidence="1 15">2.7.11.1</ecNumber>
    </recommendedName>
</protein>
<reference evidence="18 19" key="1">
    <citation type="submission" date="2014-05" db="EMBL/GenBank/DDBJ databases">
        <title>Draft genome sequence of a rare smut relative, Tilletiaria anomala UBC 951.</title>
        <authorList>
            <consortium name="DOE Joint Genome Institute"/>
            <person name="Toome M."/>
            <person name="Kuo A."/>
            <person name="Henrissat B."/>
            <person name="Lipzen A."/>
            <person name="Tritt A."/>
            <person name="Yoshinaga Y."/>
            <person name="Zane M."/>
            <person name="Barry K."/>
            <person name="Grigoriev I.V."/>
            <person name="Spatafora J.W."/>
            <person name="Aimea M.C."/>
        </authorList>
    </citation>
    <scope>NUCLEOTIDE SEQUENCE [LARGE SCALE GENOMIC DNA]</scope>
    <source>
        <strain evidence="18 19">UBC 951</strain>
    </source>
</reference>
<feature type="compositionally biased region" description="Low complexity" evidence="16">
    <location>
        <begin position="23"/>
        <end position="68"/>
    </location>
</feature>
<dbReference type="GO" id="GO:0000776">
    <property type="term" value="C:kinetochore"/>
    <property type="evidence" value="ECO:0007669"/>
    <property type="project" value="UniProtKB-ARBA"/>
</dbReference>
<name>A0A066WFB7_TILAU</name>
<dbReference type="InParanoid" id="A0A066WFB7"/>
<dbReference type="PROSITE" id="PS00108">
    <property type="entry name" value="PROTEIN_KINASE_ST"/>
    <property type="match status" value="1"/>
</dbReference>
<feature type="binding site" evidence="11">
    <location>
        <begin position="200"/>
        <end position="202"/>
    </location>
    <ligand>
        <name>ATP</name>
        <dbReference type="ChEBI" id="CHEBI:30616"/>
    </ligand>
</feature>
<comment type="caution">
    <text evidence="18">The sequence shown here is derived from an EMBL/GenBank/DDBJ whole genome shotgun (WGS) entry which is preliminary data.</text>
</comment>
<evidence type="ECO:0000256" key="7">
    <source>
        <dbReference type="ARBA" id="ARBA00022840"/>
    </source>
</evidence>
<evidence type="ECO:0000256" key="8">
    <source>
        <dbReference type="ARBA" id="ARBA00047899"/>
    </source>
</evidence>
<comment type="catalytic activity">
    <reaction evidence="8 15">
        <text>L-threonyl-[protein] + ATP = O-phospho-L-threonyl-[protein] + ADP + H(+)</text>
        <dbReference type="Rhea" id="RHEA:46608"/>
        <dbReference type="Rhea" id="RHEA-COMP:11060"/>
        <dbReference type="Rhea" id="RHEA-COMP:11605"/>
        <dbReference type="ChEBI" id="CHEBI:15378"/>
        <dbReference type="ChEBI" id="CHEBI:30013"/>
        <dbReference type="ChEBI" id="CHEBI:30616"/>
        <dbReference type="ChEBI" id="CHEBI:61977"/>
        <dbReference type="ChEBI" id="CHEBI:456216"/>
        <dbReference type="EC" id="2.7.11.1"/>
    </reaction>
</comment>
<organism evidence="18 19">
    <name type="scientific">Tilletiaria anomala (strain ATCC 24038 / CBS 436.72 / UBC 951)</name>
    <dbReference type="NCBI Taxonomy" id="1037660"/>
    <lineage>
        <taxon>Eukaryota</taxon>
        <taxon>Fungi</taxon>
        <taxon>Dikarya</taxon>
        <taxon>Basidiomycota</taxon>
        <taxon>Ustilaginomycotina</taxon>
        <taxon>Exobasidiomycetes</taxon>
        <taxon>Georgefischeriales</taxon>
        <taxon>Tilletiariaceae</taxon>
        <taxon>Tilletiaria</taxon>
    </lineage>
</organism>
<dbReference type="GO" id="GO:0045143">
    <property type="term" value="P:homologous chromosome segregation"/>
    <property type="evidence" value="ECO:0007669"/>
    <property type="project" value="UniProtKB-ARBA"/>
</dbReference>
<dbReference type="FunFam" id="1.10.510.10:FF:000235">
    <property type="entry name" value="Serine/threonine-protein kinase ark1"/>
    <property type="match status" value="1"/>
</dbReference>
<dbReference type="PANTHER" id="PTHR24350">
    <property type="entry name" value="SERINE/THREONINE-PROTEIN KINASE IAL-RELATED"/>
    <property type="match status" value="1"/>
</dbReference>
<evidence type="ECO:0000256" key="2">
    <source>
        <dbReference type="ARBA" id="ARBA00021157"/>
    </source>
</evidence>
<dbReference type="InterPro" id="IPR008271">
    <property type="entry name" value="Ser/Thr_kinase_AS"/>
</dbReference>
<dbReference type="GO" id="GO:0005524">
    <property type="term" value="F:ATP binding"/>
    <property type="evidence" value="ECO:0007669"/>
    <property type="project" value="UniProtKB-UniRule"/>
</dbReference>
<dbReference type="GO" id="GO:0032133">
    <property type="term" value="C:chromosome passenger complex"/>
    <property type="evidence" value="ECO:0007669"/>
    <property type="project" value="UniProtKB-ARBA"/>
</dbReference>
<keyword evidence="5 11" id="KW-0547">Nucleotide-binding</keyword>
<feature type="binding site" evidence="11 13">
    <location>
        <position position="151"/>
    </location>
    <ligand>
        <name>ATP</name>
        <dbReference type="ChEBI" id="CHEBI:30616"/>
    </ligand>
</feature>
<dbReference type="GO" id="GO:0072479">
    <property type="term" value="P:response to mitotic cell cycle spindle assembly checkpoint signaling"/>
    <property type="evidence" value="ECO:0007669"/>
    <property type="project" value="UniProtKB-ARBA"/>
</dbReference>
<comment type="catalytic activity">
    <reaction evidence="9 15">
        <text>L-seryl-[protein] + ATP = O-phospho-L-seryl-[protein] + ADP + H(+)</text>
        <dbReference type="Rhea" id="RHEA:17989"/>
        <dbReference type="Rhea" id="RHEA-COMP:9863"/>
        <dbReference type="Rhea" id="RHEA-COMP:11604"/>
        <dbReference type="ChEBI" id="CHEBI:15378"/>
        <dbReference type="ChEBI" id="CHEBI:29999"/>
        <dbReference type="ChEBI" id="CHEBI:30616"/>
        <dbReference type="ChEBI" id="CHEBI:83421"/>
        <dbReference type="ChEBI" id="CHEBI:456216"/>
        <dbReference type="EC" id="2.7.11.1"/>
    </reaction>
</comment>
<dbReference type="PROSITE" id="PS50011">
    <property type="entry name" value="PROTEIN_KINASE_DOM"/>
    <property type="match status" value="1"/>
</dbReference>
<dbReference type="GO" id="GO:0090266">
    <property type="term" value="P:regulation of mitotic cell cycle spindle assembly checkpoint"/>
    <property type="evidence" value="ECO:0007669"/>
    <property type="project" value="UniProtKB-ARBA"/>
</dbReference>
<dbReference type="GO" id="GO:0008608">
    <property type="term" value="P:attachment of spindle microtubules to kinetochore"/>
    <property type="evidence" value="ECO:0007669"/>
    <property type="project" value="UniProtKB-ARBA"/>
</dbReference>
<feature type="compositionally biased region" description="Basic and acidic residues" evidence="16">
    <location>
        <begin position="74"/>
        <end position="86"/>
    </location>
</feature>
<keyword evidence="3 14" id="KW-0723">Serine/threonine-protein kinase</keyword>
<dbReference type="GeneID" id="25262292"/>
<dbReference type="Pfam" id="PF00069">
    <property type="entry name" value="Pkinase"/>
    <property type="match status" value="1"/>
</dbReference>
<dbReference type="InterPro" id="IPR000719">
    <property type="entry name" value="Prot_kinase_dom"/>
</dbReference>
<evidence type="ECO:0000256" key="12">
    <source>
        <dbReference type="PIRSR" id="PIRSR630616-3"/>
    </source>
</evidence>
<feature type="binding site" evidence="11">
    <location>
        <position position="131"/>
    </location>
    <ligand>
        <name>ATP</name>
        <dbReference type="ChEBI" id="CHEBI:30616"/>
    </ligand>
</feature>
<accession>A0A066WFB7</accession>
<feature type="binding site" evidence="11">
    <location>
        <position position="265"/>
    </location>
    <ligand>
        <name>ATP</name>
        <dbReference type="ChEBI" id="CHEBI:30616"/>
    </ligand>
</feature>
<feature type="active site" description="Proton acceptor" evidence="10">
    <location>
        <position position="247"/>
    </location>
</feature>
<evidence type="ECO:0000256" key="9">
    <source>
        <dbReference type="ARBA" id="ARBA00048679"/>
    </source>
</evidence>
<gene>
    <name evidence="18" type="ORF">K437DRAFT_220653</name>
</gene>
<dbReference type="HOGENOM" id="CLU_000288_63_0_1"/>
<sequence>MKQAGASRPVHDHHQQQPIRPPQAQHSQTHASASSSGTAYRPSQAQAHHHQWQQQPQQHQQPPQASSAGGLDVGKYDGGFERDEKRGRRTLNAGAADALAVDSSDAGRAHRPTKTWRLKDFDIGRGLGKGRFGRVYIAKTKAAPHFILALKCLYKKEIVEERLEHQIRREVEIQMNLRHPHILRLHGYFHDEGRLFLMVEFAGKGEFYKYMSNLPGRRFPEPTAAKYIAQMTDALQYLHTKNVIHRDIKPENLLMGLNGELKISDFGWSVHAPGNRRSTMCGTLDYLPPEMIDRQKHGKAVDIWALGVLTYEFVVGDAPFSAEDGGRTYARISSVDLQFPSRLSAEVCDLIKRLLRKAPESRLPLAKVLTHPWIVKYDPEAAARASGRTL</sequence>
<evidence type="ECO:0000256" key="14">
    <source>
        <dbReference type="RuleBase" id="RU000304"/>
    </source>
</evidence>
<dbReference type="InterPro" id="IPR030616">
    <property type="entry name" value="Aur-like"/>
</dbReference>
<dbReference type="FunCoup" id="A0A066WFB7">
    <property type="interactions" value="373"/>
</dbReference>
<evidence type="ECO:0000259" key="17">
    <source>
        <dbReference type="PROSITE" id="PS50011"/>
    </source>
</evidence>
<proteinExistence type="inferred from homology"/>
<evidence type="ECO:0000256" key="13">
    <source>
        <dbReference type="PROSITE-ProRule" id="PRU10141"/>
    </source>
</evidence>
<dbReference type="SUPFAM" id="SSF56112">
    <property type="entry name" value="Protein kinase-like (PK-like)"/>
    <property type="match status" value="1"/>
</dbReference>
<evidence type="ECO:0000256" key="4">
    <source>
        <dbReference type="ARBA" id="ARBA00022679"/>
    </source>
</evidence>
<dbReference type="EC" id="2.7.11.1" evidence="1 15"/>
<feature type="binding site" evidence="11">
    <location>
        <begin position="251"/>
        <end position="252"/>
    </location>
    <ligand>
        <name>ATP</name>
        <dbReference type="ChEBI" id="CHEBI:30616"/>
    </ligand>
</feature>
<evidence type="ECO:0000313" key="18">
    <source>
        <dbReference type="EMBL" id="KDN52466.1"/>
    </source>
</evidence>
<comment type="similarity">
    <text evidence="15">Belongs to the protein kinase superfamily. Ser/Thr protein kinase family. Aurora subfamily.</text>
</comment>
<keyword evidence="19" id="KW-1185">Reference proteome</keyword>
<dbReference type="FunFam" id="3.30.200.20:FF:000042">
    <property type="entry name" value="Aurora kinase A"/>
    <property type="match status" value="1"/>
</dbReference>
<dbReference type="GO" id="GO:0004674">
    <property type="term" value="F:protein serine/threonine kinase activity"/>
    <property type="evidence" value="ECO:0007669"/>
    <property type="project" value="UniProtKB-KW"/>
</dbReference>
<dbReference type="Gene3D" id="3.30.200.20">
    <property type="entry name" value="Phosphorylase Kinase, domain 1"/>
    <property type="match status" value="1"/>
</dbReference>
<dbReference type="InterPro" id="IPR017441">
    <property type="entry name" value="Protein_kinase_ATP_BS"/>
</dbReference>
<dbReference type="GO" id="GO:0044779">
    <property type="term" value="P:meiotic spindle checkpoint signaling"/>
    <property type="evidence" value="ECO:0007669"/>
    <property type="project" value="UniProtKB-ARBA"/>
</dbReference>
<dbReference type="GO" id="GO:1902115">
    <property type="term" value="P:regulation of organelle assembly"/>
    <property type="evidence" value="ECO:0007669"/>
    <property type="project" value="UniProtKB-ARBA"/>
</dbReference>
<evidence type="ECO:0000256" key="16">
    <source>
        <dbReference type="SAM" id="MobiDB-lite"/>
    </source>
</evidence>
<feature type="domain" description="Protein kinase" evidence="17">
    <location>
        <begin position="121"/>
        <end position="374"/>
    </location>
</feature>
<evidence type="ECO:0000256" key="6">
    <source>
        <dbReference type="ARBA" id="ARBA00022777"/>
    </source>
</evidence>
<dbReference type="PROSITE" id="PS00107">
    <property type="entry name" value="PROTEIN_KINASE_ATP"/>
    <property type="match status" value="1"/>
</dbReference>
<dbReference type="OMA" id="ESRFPEW"/>
<dbReference type="STRING" id="1037660.A0A066WFB7"/>
<dbReference type="GO" id="GO:0032465">
    <property type="term" value="P:regulation of cytokinesis"/>
    <property type="evidence" value="ECO:0007669"/>
    <property type="project" value="UniProtKB-ARBA"/>
</dbReference>
<keyword evidence="6 15" id="KW-0418">Kinase</keyword>
<evidence type="ECO:0000256" key="1">
    <source>
        <dbReference type="ARBA" id="ARBA00012513"/>
    </source>
</evidence>
<dbReference type="CDD" id="cd14007">
    <property type="entry name" value="STKc_Aurora"/>
    <property type="match status" value="1"/>
</dbReference>
<dbReference type="SMART" id="SM00220">
    <property type="entry name" value="S_TKc"/>
    <property type="match status" value="1"/>
</dbReference>
<dbReference type="InterPro" id="IPR011009">
    <property type="entry name" value="Kinase-like_dom_sf"/>
</dbReference>
<dbReference type="EMBL" id="JMSN01000010">
    <property type="protein sequence ID" value="KDN52466.1"/>
    <property type="molecule type" value="Genomic_DNA"/>
</dbReference>
<dbReference type="Gene3D" id="1.10.510.10">
    <property type="entry name" value="Transferase(Phosphotransferase) domain 1"/>
    <property type="match status" value="1"/>
</dbReference>
<dbReference type="OrthoDB" id="377346at2759"/>
<dbReference type="Proteomes" id="UP000027361">
    <property type="component" value="Unassembled WGS sequence"/>
</dbReference>
<evidence type="ECO:0000256" key="5">
    <source>
        <dbReference type="ARBA" id="ARBA00022741"/>
    </source>
</evidence>
<evidence type="ECO:0000313" key="19">
    <source>
        <dbReference type="Proteomes" id="UP000027361"/>
    </source>
</evidence>
<feature type="cross-link" description="Glycyl lysine isopeptide (Lys-Gly) (interchain with G-Cter in SUMO2)" evidence="12">
    <location>
        <position position="249"/>
    </location>
</feature>
<feature type="region of interest" description="Disordered" evidence="16">
    <location>
        <begin position="1"/>
        <end position="92"/>
    </location>
</feature>
<dbReference type="GO" id="GO:0000819">
    <property type="term" value="P:sister chromatid segregation"/>
    <property type="evidence" value="ECO:0007669"/>
    <property type="project" value="UniProtKB-ARBA"/>
</dbReference>
<keyword evidence="7 11" id="KW-0067">ATP-binding</keyword>
<dbReference type="RefSeq" id="XP_013245310.1">
    <property type="nucleotide sequence ID" value="XM_013389856.1"/>
</dbReference>
<evidence type="ECO:0000256" key="11">
    <source>
        <dbReference type="PIRSR" id="PIRSR630616-2"/>
    </source>
</evidence>
<dbReference type="AlphaFoldDB" id="A0A066WFB7"/>